<dbReference type="VEuPathDB" id="FungiDB:DIURU_000570"/>
<dbReference type="Proteomes" id="UP000449547">
    <property type="component" value="Unassembled WGS sequence"/>
</dbReference>
<dbReference type="AlphaFoldDB" id="A0A642UXK1"/>
<evidence type="ECO:0008006" key="5">
    <source>
        <dbReference type="Google" id="ProtNLM"/>
    </source>
</evidence>
<accession>A0A642UXK1</accession>
<evidence type="ECO:0000256" key="2">
    <source>
        <dbReference type="SAM" id="Phobius"/>
    </source>
</evidence>
<name>A0A642UXK1_DIURU</name>
<keyword evidence="2" id="KW-1133">Transmembrane helix</keyword>
<comment type="caution">
    <text evidence="3">The sequence shown here is derived from an EMBL/GenBank/DDBJ whole genome shotgun (WGS) entry which is preliminary data.</text>
</comment>
<dbReference type="OrthoDB" id="4227028at2759"/>
<reference evidence="3 4" key="1">
    <citation type="submission" date="2019-07" db="EMBL/GenBank/DDBJ databases">
        <title>Genome assembly of two rare yeast pathogens: Diutina rugosa and Trichomonascus ciferrii.</title>
        <authorList>
            <person name="Mixao V."/>
            <person name="Saus E."/>
            <person name="Hansen A."/>
            <person name="Lass-Flor C."/>
            <person name="Gabaldon T."/>
        </authorList>
    </citation>
    <scope>NUCLEOTIDE SEQUENCE [LARGE SCALE GENOMIC DNA]</scope>
    <source>
        <strain evidence="3 4">CBS 613</strain>
    </source>
</reference>
<dbReference type="PANTHER" id="PTHR28199">
    <property type="entry name" value="PROCESSING OF GAS1 AND ALP PROTEIN 2"/>
    <property type="match status" value="1"/>
</dbReference>
<sequence length="125" mass="15253">MFEFVYNYVEPEKFKQYFRLFLFIVVYIMFRGYYSNWAKQRQVKAQLEQDKREAEEKPERERQEREAQLQKIEEEAQSFGWGKQTRSKAKRNEAILQEAVAELRERNQSAYDAAEDHDIEELLED</sequence>
<dbReference type="PANTHER" id="PTHR28199:SF1">
    <property type="entry name" value="PROCESSING OF GAS1 AND ALP PROTEIN 2"/>
    <property type="match status" value="1"/>
</dbReference>
<evidence type="ECO:0000313" key="4">
    <source>
        <dbReference type="Proteomes" id="UP000449547"/>
    </source>
</evidence>
<dbReference type="RefSeq" id="XP_034014559.1">
    <property type="nucleotide sequence ID" value="XM_034158711.1"/>
</dbReference>
<dbReference type="GO" id="GO:0015031">
    <property type="term" value="P:protein transport"/>
    <property type="evidence" value="ECO:0007669"/>
    <property type="project" value="TreeGrafter"/>
</dbReference>
<gene>
    <name evidence="3" type="ORF">DIURU_000570</name>
</gene>
<dbReference type="InterPro" id="IPR011431">
    <property type="entry name" value="Trafficking_Pga2"/>
</dbReference>
<feature type="transmembrane region" description="Helical" evidence="2">
    <location>
        <begin position="16"/>
        <end position="34"/>
    </location>
</feature>
<organism evidence="3 4">
    <name type="scientific">Diutina rugosa</name>
    <name type="common">Yeast</name>
    <name type="synonym">Candida rugosa</name>
    <dbReference type="NCBI Taxonomy" id="5481"/>
    <lineage>
        <taxon>Eukaryota</taxon>
        <taxon>Fungi</taxon>
        <taxon>Dikarya</taxon>
        <taxon>Ascomycota</taxon>
        <taxon>Saccharomycotina</taxon>
        <taxon>Pichiomycetes</taxon>
        <taxon>Debaryomycetaceae</taxon>
        <taxon>Diutina</taxon>
    </lineage>
</organism>
<dbReference type="PIRSF" id="PIRSF022909">
    <property type="entry name" value="UCP022909"/>
    <property type="match status" value="1"/>
</dbReference>
<protein>
    <recommendedName>
        <fullName evidence="5">Processing of GAS1 and ALP protein 2</fullName>
    </recommendedName>
</protein>
<feature type="region of interest" description="Disordered" evidence="1">
    <location>
        <begin position="48"/>
        <end position="68"/>
    </location>
</feature>
<proteinExistence type="predicted"/>
<evidence type="ECO:0000313" key="3">
    <source>
        <dbReference type="EMBL" id="KAA8907250.1"/>
    </source>
</evidence>
<keyword evidence="2" id="KW-0812">Transmembrane</keyword>
<dbReference type="EMBL" id="SWFT01000026">
    <property type="protein sequence ID" value="KAA8907250.1"/>
    <property type="molecule type" value="Genomic_DNA"/>
</dbReference>
<keyword evidence="4" id="KW-1185">Reference proteome</keyword>
<dbReference type="GeneID" id="54779223"/>
<keyword evidence="2" id="KW-0472">Membrane</keyword>
<evidence type="ECO:0000256" key="1">
    <source>
        <dbReference type="SAM" id="MobiDB-lite"/>
    </source>
</evidence>
<dbReference type="OMA" id="FGWGNKT"/>